<proteinExistence type="inferred from homology"/>
<dbReference type="InterPro" id="IPR004107">
    <property type="entry name" value="Integrase_SAM-like_N"/>
</dbReference>
<evidence type="ECO:0000256" key="9">
    <source>
        <dbReference type="ARBA" id="ARBA00023172"/>
    </source>
</evidence>
<dbReference type="GO" id="GO:0007059">
    <property type="term" value="P:chromosome segregation"/>
    <property type="evidence" value="ECO:0007669"/>
    <property type="project" value="UniProtKB-UniRule"/>
</dbReference>
<evidence type="ECO:0000313" key="14">
    <source>
        <dbReference type="EMBL" id="AOV15683.1"/>
    </source>
</evidence>
<dbReference type="PROSITE" id="PS51898">
    <property type="entry name" value="TYR_RECOMBINASE"/>
    <property type="match status" value="1"/>
</dbReference>
<dbReference type="AlphaFoldDB" id="A0A1D8K3Z8"/>
<dbReference type="SUPFAM" id="SSF56349">
    <property type="entry name" value="DNA breaking-rejoining enzymes"/>
    <property type="match status" value="1"/>
</dbReference>
<feature type="active site" evidence="11">
    <location>
        <position position="169"/>
    </location>
</feature>
<dbReference type="InterPro" id="IPR011010">
    <property type="entry name" value="DNA_brk_join_enz"/>
</dbReference>
<evidence type="ECO:0000256" key="6">
    <source>
        <dbReference type="ARBA" id="ARBA00022829"/>
    </source>
</evidence>
<feature type="active site" evidence="11">
    <location>
        <position position="241"/>
    </location>
</feature>
<dbReference type="PANTHER" id="PTHR30349:SF81">
    <property type="entry name" value="TYROSINE RECOMBINASE XERC"/>
    <property type="match status" value="1"/>
</dbReference>
<feature type="active site" evidence="11">
    <location>
        <position position="238"/>
    </location>
</feature>
<keyword evidence="7 11" id="KW-0229">DNA integration</keyword>
<evidence type="ECO:0000256" key="5">
    <source>
        <dbReference type="ARBA" id="ARBA00022618"/>
    </source>
</evidence>
<gene>
    <name evidence="11" type="primary">xerC</name>
    <name evidence="14" type="ORF">BJI67_00150</name>
</gene>
<keyword evidence="6 11" id="KW-0159">Chromosome partition</keyword>
<accession>A0A1D8K3Z8</accession>
<dbReference type="GO" id="GO:0006313">
    <property type="term" value="P:DNA transposition"/>
    <property type="evidence" value="ECO:0007669"/>
    <property type="project" value="UniProtKB-UniRule"/>
</dbReference>
<keyword evidence="5 11" id="KW-0132">Cell division</keyword>
<evidence type="ECO:0000256" key="8">
    <source>
        <dbReference type="ARBA" id="ARBA00023125"/>
    </source>
</evidence>
<dbReference type="GO" id="GO:0003677">
    <property type="term" value="F:DNA binding"/>
    <property type="evidence" value="ECO:0007669"/>
    <property type="project" value="UniProtKB-UniRule"/>
</dbReference>
<dbReference type="InterPro" id="IPR013762">
    <property type="entry name" value="Integrase-like_cat_sf"/>
</dbReference>
<comment type="similarity">
    <text evidence="2 11">Belongs to the 'phage' integrase family. XerC subfamily.</text>
</comment>
<feature type="active site" evidence="11">
    <location>
        <position position="145"/>
    </location>
</feature>
<evidence type="ECO:0000259" key="12">
    <source>
        <dbReference type="PROSITE" id="PS51898"/>
    </source>
</evidence>
<dbReference type="GO" id="GO:0005737">
    <property type="term" value="C:cytoplasm"/>
    <property type="evidence" value="ECO:0007669"/>
    <property type="project" value="UniProtKB-SubCell"/>
</dbReference>
<dbReference type="RefSeq" id="WP_070071284.1">
    <property type="nucleotide sequence ID" value="NZ_CP017448.1"/>
</dbReference>
<evidence type="ECO:0000256" key="7">
    <source>
        <dbReference type="ARBA" id="ARBA00022908"/>
    </source>
</evidence>
<feature type="domain" description="Core-binding (CB)" evidence="13">
    <location>
        <begin position="1"/>
        <end position="85"/>
    </location>
</feature>
<name>A0A1D8K3Z8_9GAMM</name>
<dbReference type="HAMAP" id="MF_01808">
    <property type="entry name" value="Recomb_XerC_XerD"/>
    <property type="match status" value="1"/>
</dbReference>
<dbReference type="Pfam" id="PF02899">
    <property type="entry name" value="Phage_int_SAM_1"/>
    <property type="match status" value="1"/>
</dbReference>
<feature type="active site" description="O-(3'-phospho-DNA)-tyrosine intermediate" evidence="11">
    <location>
        <position position="273"/>
    </location>
</feature>
<dbReference type="CDD" id="cd00798">
    <property type="entry name" value="INT_XerDC_C"/>
    <property type="match status" value="1"/>
</dbReference>
<dbReference type="InterPro" id="IPR044068">
    <property type="entry name" value="CB"/>
</dbReference>
<comment type="function">
    <text evidence="11">Site-specific tyrosine recombinase, which acts by catalyzing the cutting and rejoining of the recombining DNA molecules. The XerC-XerD complex is essential to convert dimers of the bacterial chromosome into monomers to permit their segregation at cell division. It also contributes to the segregational stability of plasmids.</text>
</comment>
<keyword evidence="15" id="KW-1185">Reference proteome</keyword>
<evidence type="ECO:0000256" key="11">
    <source>
        <dbReference type="HAMAP-Rule" id="MF_01808"/>
    </source>
</evidence>
<keyword evidence="8 11" id="KW-0238">DNA-binding</keyword>
<evidence type="ECO:0000256" key="2">
    <source>
        <dbReference type="ARBA" id="ARBA00006657"/>
    </source>
</evidence>
<protein>
    <recommendedName>
        <fullName evidence="3 11">Tyrosine recombinase XerC</fullName>
    </recommendedName>
</protein>
<dbReference type="InterPro" id="IPR010998">
    <property type="entry name" value="Integrase_recombinase_N"/>
</dbReference>
<dbReference type="NCBIfam" id="TIGR02224">
    <property type="entry name" value="recomb_XerC"/>
    <property type="match status" value="1"/>
</dbReference>
<evidence type="ECO:0000313" key="15">
    <source>
        <dbReference type="Proteomes" id="UP000095342"/>
    </source>
</evidence>
<dbReference type="KEGG" id="aaeo:BJI67_00150"/>
<sequence>MSDPAIEDYLDSLAGQRHYSPHSVAAYRRDLAFFETFLQERGVAVLQATSHDVRDYIAAEHRRGRSAPTLRRRLSAVRGLYRFLLAEGRVERHPALDLRTPKGARRLPEVLSPEQMDRLLAGRGDEALEMRDRALFELMYSSGLRLAETVALDLVDLDLAAGMVRVTGKGRKTRDVPVGRQAVAALRAWLRARGSLVAPDVAALFVGRGGRRLGARSVQKRLTRAARVHGLDAAVHPHLLRHAFASHMLESSGDLRAVQELLGHANISTTQVYTHLDFQRLAAVYDQAHPRARRRGGSDAG</sequence>
<dbReference type="Proteomes" id="UP000095342">
    <property type="component" value="Chromosome"/>
</dbReference>
<dbReference type="InterPro" id="IPR050090">
    <property type="entry name" value="Tyrosine_recombinase_XerCD"/>
</dbReference>
<dbReference type="Gene3D" id="1.10.150.130">
    <property type="match status" value="1"/>
</dbReference>
<dbReference type="InterPro" id="IPR011931">
    <property type="entry name" value="Recomb_XerC"/>
</dbReference>
<dbReference type="Gene3D" id="1.10.443.10">
    <property type="entry name" value="Intergrase catalytic core"/>
    <property type="match status" value="1"/>
</dbReference>
<keyword evidence="10 11" id="KW-0131">Cell cycle</keyword>
<feature type="domain" description="Tyr recombinase" evidence="12">
    <location>
        <begin position="106"/>
        <end position="286"/>
    </location>
</feature>
<keyword evidence="4 11" id="KW-0963">Cytoplasm</keyword>
<dbReference type="InterPro" id="IPR002104">
    <property type="entry name" value="Integrase_catalytic"/>
</dbReference>
<evidence type="ECO:0000256" key="4">
    <source>
        <dbReference type="ARBA" id="ARBA00022490"/>
    </source>
</evidence>
<dbReference type="NCBIfam" id="NF001399">
    <property type="entry name" value="PRK00283.1"/>
    <property type="match status" value="1"/>
</dbReference>
<evidence type="ECO:0000259" key="13">
    <source>
        <dbReference type="PROSITE" id="PS51900"/>
    </source>
</evidence>
<dbReference type="Pfam" id="PF00589">
    <property type="entry name" value="Phage_integrase"/>
    <property type="match status" value="1"/>
</dbReference>
<reference evidence="14 15" key="1">
    <citation type="submission" date="2016-09" db="EMBL/GenBank/DDBJ databases">
        <title>Acidihalobacter prosperus V6 (DSM14174).</title>
        <authorList>
            <person name="Khaleque H.N."/>
            <person name="Ramsay J.P."/>
            <person name="Murphy R.J.T."/>
            <person name="Kaksonen A.H."/>
            <person name="Boxall N.J."/>
            <person name="Watkin E.L.J."/>
        </authorList>
    </citation>
    <scope>NUCLEOTIDE SEQUENCE [LARGE SCALE GENOMIC DNA]</scope>
    <source>
        <strain evidence="14 15">V6</strain>
    </source>
</reference>
<dbReference type="GO" id="GO:0051301">
    <property type="term" value="P:cell division"/>
    <property type="evidence" value="ECO:0007669"/>
    <property type="project" value="UniProtKB-UniRule"/>
</dbReference>
<comment type="subcellular location">
    <subcellularLocation>
        <location evidence="1 11">Cytoplasm</location>
    </subcellularLocation>
</comment>
<evidence type="ECO:0000256" key="1">
    <source>
        <dbReference type="ARBA" id="ARBA00004496"/>
    </source>
</evidence>
<feature type="active site" evidence="11">
    <location>
        <position position="264"/>
    </location>
</feature>
<dbReference type="PROSITE" id="PS51900">
    <property type="entry name" value="CB"/>
    <property type="match status" value="1"/>
</dbReference>
<evidence type="ECO:0000256" key="3">
    <source>
        <dbReference type="ARBA" id="ARBA00015804"/>
    </source>
</evidence>
<comment type="subunit">
    <text evidence="11">Forms a cyclic heterotetrameric complex composed of two molecules of XerC and two molecules of XerD.</text>
</comment>
<keyword evidence="9 11" id="KW-0233">DNA recombination</keyword>
<evidence type="ECO:0000256" key="10">
    <source>
        <dbReference type="ARBA" id="ARBA00023306"/>
    </source>
</evidence>
<organism evidence="14 15">
    <name type="scientific">Acidihalobacter aeolianus</name>
    <dbReference type="NCBI Taxonomy" id="2792603"/>
    <lineage>
        <taxon>Bacteria</taxon>
        <taxon>Pseudomonadati</taxon>
        <taxon>Pseudomonadota</taxon>
        <taxon>Gammaproteobacteria</taxon>
        <taxon>Chromatiales</taxon>
        <taxon>Ectothiorhodospiraceae</taxon>
        <taxon>Acidihalobacter</taxon>
    </lineage>
</organism>
<dbReference type="GO" id="GO:0009037">
    <property type="term" value="F:tyrosine-based site-specific recombinase activity"/>
    <property type="evidence" value="ECO:0007669"/>
    <property type="project" value="UniProtKB-UniRule"/>
</dbReference>
<dbReference type="PANTHER" id="PTHR30349">
    <property type="entry name" value="PHAGE INTEGRASE-RELATED"/>
    <property type="match status" value="1"/>
</dbReference>
<dbReference type="EMBL" id="CP017448">
    <property type="protein sequence ID" value="AOV15683.1"/>
    <property type="molecule type" value="Genomic_DNA"/>
</dbReference>
<dbReference type="InterPro" id="IPR023009">
    <property type="entry name" value="Tyrosine_recombinase_XerC/XerD"/>
</dbReference>